<dbReference type="InterPro" id="IPR025639">
    <property type="entry name" value="DruA"/>
</dbReference>
<protein>
    <submittedName>
        <fullName evidence="1">Uncharacterized protein</fullName>
    </submittedName>
</protein>
<dbReference type="Pfam" id="PF14236">
    <property type="entry name" value="DruA"/>
    <property type="match status" value="1"/>
</dbReference>
<reference evidence="1 2" key="1">
    <citation type="journal article" date="2018" name="Aquat. Microb. Ecol.">
        <title>Gammaproteobacterial methanotrophs dominate.</title>
        <authorList>
            <person name="Rissanen A.J."/>
            <person name="Saarenheimo J."/>
            <person name="Tiirola M."/>
            <person name="Peura S."/>
            <person name="Aalto S.L."/>
            <person name="Karvinen A."/>
            <person name="Nykanen H."/>
        </authorList>
    </citation>
    <scope>NUCLEOTIDE SEQUENCE [LARGE SCALE GENOMIC DNA]</scope>
    <source>
        <strain evidence="1">AMbin10</strain>
    </source>
</reference>
<name>A0A2W4RI65_9GAMM</name>
<comment type="caution">
    <text evidence="1">The sequence shown here is derived from an EMBL/GenBank/DDBJ whole genome shotgun (WGS) entry which is preliminary data.</text>
</comment>
<dbReference type="AlphaFoldDB" id="A0A2W4RI65"/>
<dbReference type="Proteomes" id="UP000249396">
    <property type="component" value="Unassembled WGS sequence"/>
</dbReference>
<gene>
    <name evidence="1" type="ORF">DM484_06515</name>
</gene>
<proteinExistence type="predicted"/>
<evidence type="ECO:0000313" key="2">
    <source>
        <dbReference type="Proteomes" id="UP000249396"/>
    </source>
</evidence>
<evidence type="ECO:0000313" key="1">
    <source>
        <dbReference type="EMBL" id="PZN82346.1"/>
    </source>
</evidence>
<sequence>MHAPAHALPTLQLQPVGGRADSRLWNEFIHRYHYLGFQTLPGAQLRYWVSAGGHLVALLGFGAAAWQCAPRDRFIGWDHGQRQRNLHLVVNNARFLILPWVCSNNLASKILGLAVRQLPGDWQHRYGYRPLLLETFVEKDRFTGACYRAANWLHVGQTQGRGKLGPSGKQSVPIKDVWLYPLEKGFKNGLIR</sequence>
<dbReference type="EMBL" id="QJPH01000225">
    <property type="protein sequence ID" value="PZN82346.1"/>
    <property type="molecule type" value="Genomic_DNA"/>
</dbReference>
<organism evidence="1 2">
    <name type="scientific">Candidatus Methylumidiphilus alinenensis</name>
    <dbReference type="NCBI Taxonomy" id="2202197"/>
    <lineage>
        <taxon>Bacteria</taxon>
        <taxon>Pseudomonadati</taxon>
        <taxon>Pseudomonadota</taxon>
        <taxon>Gammaproteobacteria</taxon>
        <taxon>Methylococcales</taxon>
        <taxon>Candidatus Methylumidiphilus</taxon>
    </lineage>
</organism>
<accession>A0A2W4RI65</accession>